<keyword evidence="4" id="KW-1185">Reference proteome</keyword>
<feature type="compositionally biased region" description="Basic and acidic residues" evidence="1">
    <location>
        <begin position="281"/>
        <end position="290"/>
    </location>
</feature>
<comment type="caution">
    <text evidence="3">The sequence shown here is derived from an EMBL/GenBank/DDBJ whole genome shotgun (WGS) entry which is preliminary data.</text>
</comment>
<feature type="compositionally biased region" description="Basic and acidic residues" evidence="1">
    <location>
        <begin position="604"/>
        <end position="630"/>
    </location>
</feature>
<feature type="region of interest" description="Disordered" evidence="1">
    <location>
        <begin position="433"/>
        <end position="470"/>
    </location>
</feature>
<dbReference type="Proteomes" id="UP000242519">
    <property type="component" value="Unassembled WGS sequence"/>
</dbReference>
<organism evidence="3 4">
    <name type="scientific">Diplocarpon coronariae</name>
    <dbReference type="NCBI Taxonomy" id="2795749"/>
    <lineage>
        <taxon>Eukaryota</taxon>
        <taxon>Fungi</taxon>
        <taxon>Dikarya</taxon>
        <taxon>Ascomycota</taxon>
        <taxon>Pezizomycotina</taxon>
        <taxon>Leotiomycetes</taxon>
        <taxon>Helotiales</taxon>
        <taxon>Drepanopezizaceae</taxon>
        <taxon>Diplocarpon</taxon>
    </lineage>
</organism>
<evidence type="ECO:0000313" key="3">
    <source>
        <dbReference type="EMBL" id="OWP03901.1"/>
    </source>
</evidence>
<evidence type="ECO:0000313" key="4">
    <source>
        <dbReference type="Proteomes" id="UP000242519"/>
    </source>
</evidence>
<evidence type="ECO:0000256" key="1">
    <source>
        <dbReference type="SAM" id="MobiDB-lite"/>
    </source>
</evidence>
<feature type="compositionally biased region" description="Gly residues" evidence="1">
    <location>
        <begin position="558"/>
        <end position="570"/>
    </location>
</feature>
<feature type="region of interest" description="Disordered" evidence="1">
    <location>
        <begin position="543"/>
        <end position="630"/>
    </location>
</feature>
<dbReference type="PROSITE" id="PS50800">
    <property type="entry name" value="SAP"/>
    <property type="match status" value="1"/>
</dbReference>
<accession>A0A218Z746</accession>
<evidence type="ECO:0000259" key="2">
    <source>
        <dbReference type="PROSITE" id="PS50800"/>
    </source>
</evidence>
<proteinExistence type="predicted"/>
<feature type="compositionally biased region" description="Basic and acidic residues" evidence="1">
    <location>
        <begin position="157"/>
        <end position="166"/>
    </location>
</feature>
<dbReference type="InParanoid" id="A0A218Z746"/>
<dbReference type="InterPro" id="IPR003034">
    <property type="entry name" value="SAP_dom"/>
</dbReference>
<dbReference type="SMART" id="SM00513">
    <property type="entry name" value="SAP"/>
    <property type="match status" value="1"/>
</dbReference>
<feature type="compositionally biased region" description="Polar residues" evidence="1">
    <location>
        <begin position="433"/>
        <end position="454"/>
    </location>
</feature>
<feature type="compositionally biased region" description="Basic and acidic residues" evidence="1">
    <location>
        <begin position="88"/>
        <end position="102"/>
    </location>
</feature>
<dbReference type="CDD" id="cd12432">
    <property type="entry name" value="RRM_ACINU"/>
    <property type="match status" value="1"/>
</dbReference>
<gene>
    <name evidence="3" type="ORF">B2J93_5860</name>
</gene>
<dbReference type="InterPro" id="IPR036361">
    <property type="entry name" value="SAP_dom_sf"/>
</dbReference>
<dbReference type="PANTHER" id="PTHR47031:SF3">
    <property type="entry name" value="SAP DOMAIN-CONTAINING PROTEIN"/>
    <property type="match status" value="1"/>
</dbReference>
<dbReference type="EMBL" id="MZNU01000159">
    <property type="protein sequence ID" value="OWP03901.1"/>
    <property type="molecule type" value="Genomic_DNA"/>
</dbReference>
<feature type="compositionally biased region" description="Basic and acidic residues" evidence="1">
    <location>
        <begin position="182"/>
        <end position="197"/>
    </location>
</feature>
<dbReference type="InterPro" id="IPR034257">
    <property type="entry name" value="Acinus_RRM"/>
</dbReference>
<dbReference type="AlphaFoldDB" id="A0A218Z746"/>
<feature type="compositionally biased region" description="Low complexity" evidence="1">
    <location>
        <begin position="59"/>
        <end position="76"/>
    </location>
</feature>
<reference evidence="3 4" key="1">
    <citation type="submission" date="2017-04" db="EMBL/GenBank/DDBJ databases">
        <title>Draft genome sequence of Marssonina coronaria NL1: causal agent of apple blotch.</title>
        <authorList>
            <person name="Cheng Q."/>
        </authorList>
    </citation>
    <scope>NUCLEOTIDE SEQUENCE [LARGE SCALE GENOMIC DNA]</scope>
    <source>
        <strain evidence="3 4">NL1</strain>
    </source>
</reference>
<feature type="region of interest" description="Disordered" evidence="1">
    <location>
        <begin position="36"/>
        <end position="290"/>
    </location>
</feature>
<feature type="compositionally biased region" description="Polar residues" evidence="1">
    <location>
        <begin position="271"/>
        <end position="280"/>
    </location>
</feature>
<dbReference type="Pfam" id="PF02037">
    <property type="entry name" value="SAP"/>
    <property type="match status" value="1"/>
</dbReference>
<protein>
    <recommendedName>
        <fullName evidence="2">SAP domain-containing protein</fullName>
    </recommendedName>
</protein>
<dbReference type="Gene3D" id="1.10.720.30">
    <property type="entry name" value="SAP domain"/>
    <property type="match status" value="1"/>
</dbReference>
<name>A0A218Z746_9HELO</name>
<feature type="domain" description="SAP" evidence="2">
    <location>
        <begin position="4"/>
        <end position="38"/>
    </location>
</feature>
<dbReference type="SUPFAM" id="SSF68906">
    <property type="entry name" value="SAP domain"/>
    <property type="match status" value="1"/>
</dbReference>
<dbReference type="OrthoDB" id="5348404at2759"/>
<dbReference type="PANTHER" id="PTHR47031">
    <property type="entry name" value="SAP DNA-BINDING DOMAIN-CONTAINING PROTEIN"/>
    <property type="match status" value="1"/>
</dbReference>
<dbReference type="STRING" id="503106.A0A218Z746"/>
<sequence length="630" mass="69224">MTDWNKLKVAELRAELKRRGLPQTGLKPALVARLAEAEAENGNQNEHEDGTESEATIQALDVSSAAAASPDSISPVLASASADVSAPRTRESEVEAVEKTEALEEAAQVQAAEPEVELLPATSEEDVKDQQSEPLPATVEEQVPALEAHTSALPSVEPREANEDQKKRKRRSESPPPTATDSVRKRFRTDDESERAASTHSDGGLVEQHGIDADIITQDTEDAQMEDINGMGADDNTAADMGDRPGAEGALDNSTSPSNSRRDSRFKSLFPETTNPTTTGDIRESEEREPERLIAPSIHPATPALYIRDFMRPLNPSQLQSHLAYLAAPPGQEEDPDVVSTFYIDPIRTHAFVSFTKVSAAARVRSALHDRIWPDEKTRKPLWVDFVPVEKVELWIEQEQDMRGGGRGGLKWEVLYDTNEEGIITATLQEVGSIPRSSQNHQPSMADSSPQAAQPRNVHIPTSPLQNRGQATAFSTGRERLDDLFNCTASTPALYWQSVSEDIVNRRLDSICKSLSSDAASGLPVQGDIHRYTFEEDTVVDRGPEIFPGIRPPPGFRGPSGFGPRGGGSAGFQSRGGYPTQYRGGPHHGGRGGYDSYRGRGGRGRGDRRDDRRDDWRDDWRYDRRDYGHR</sequence>